<dbReference type="OrthoDB" id="7740893at2759"/>
<evidence type="ECO:0000256" key="1">
    <source>
        <dbReference type="SAM" id="MobiDB-lite"/>
    </source>
</evidence>
<dbReference type="EMBL" id="CH916366">
    <property type="protein sequence ID" value="EDV97216.1"/>
    <property type="molecule type" value="Genomic_DNA"/>
</dbReference>
<dbReference type="HOGENOM" id="CLU_542137_0_0_1"/>
<protein>
    <submittedName>
        <fullName evidence="2">GH16720</fullName>
    </submittedName>
</protein>
<name>B4J3B7_DROGR</name>
<dbReference type="eggNOG" id="KOG0383">
    <property type="taxonomic scope" value="Eukaryota"/>
</dbReference>
<gene>
    <name evidence="2" type="primary">Dgri\GH16720</name>
    <name evidence="2" type="ORF">Dgri_GH16720</name>
</gene>
<organism evidence="3">
    <name type="scientific">Drosophila grimshawi</name>
    <name type="common">Hawaiian fruit fly</name>
    <name type="synonym">Idiomyia grimshawi</name>
    <dbReference type="NCBI Taxonomy" id="7222"/>
    <lineage>
        <taxon>Eukaryota</taxon>
        <taxon>Metazoa</taxon>
        <taxon>Ecdysozoa</taxon>
        <taxon>Arthropoda</taxon>
        <taxon>Hexapoda</taxon>
        <taxon>Insecta</taxon>
        <taxon>Pterygota</taxon>
        <taxon>Neoptera</taxon>
        <taxon>Endopterygota</taxon>
        <taxon>Diptera</taxon>
        <taxon>Brachycera</taxon>
        <taxon>Muscomorpha</taxon>
        <taxon>Ephydroidea</taxon>
        <taxon>Drosophilidae</taxon>
        <taxon>Drosophila</taxon>
        <taxon>Hawaiian Drosophila</taxon>
    </lineage>
</organism>
<reference evidence="2 3" key="1">
    <citation type="journal article" date="2007" name="Nature">
        <title>Evolution of genes and genomes on the Drosophila phylogeny.</title>
        <authorList>
            <consortium name="Drosophila 12 Genomes Consortium"/>
            <person name="Clark A.G."/>
            <person name="Eisen M.B."/>
            <person name="Smith D.R."/>
            <person name="Bergman C.M."/>
            <person name="Oliver B."/>
            <person name="Markow T.A."/>
            <person name="Kaufman T.C."/>
            <person name="Kellis M."/>
            <person name="Gelbart W."/>
            <person name="Iyer V.N."/>
            <person name="Pollard D.A."/>
            <person name="Sackton T.B."/>
            <person name="Larracuente A.M."/>
            <person name="Singh N.D."/>
            <person name="Abad J.P."/>
            <person name="Abt D.N."/>
            <person name="Adryan B."/>
            <person name="Aguade M."/>
            <person name="Akashi H."/>
            <person name="Anderson W.W."/>
            <person name="Aquadro C.F."/>
            <person name="Ardell D.H."/>
            <person name="Arguello R."/>
            <person name="Artieri C.G."/>
            <person name="Barbash D.A."/>
            <person name="Barker D."/>
            <person name="Barsanti P."/>
            <person name="Batterham P."/>
            <person name="Batzoglou S."/>
            <person name="Begun D."/>
            <person name="Bhutkar A."/>
            <person name="Blanco E."/>
            <person name="Bosak S.A."/>
            <person name="Bradley R.K."/>
            <person name="Brand A.D."/>
            <person name="Brent M.R."/>
            <person name="Brooks A.N."/>
            <person name="Brown R.H."/>
            <person name="Butlin R.K."/>
            <person name="Caggese C."/>
            <person name="Calvi B.R."/>
            <person name="Bernardo de Carvalho A."/>
            <person name="Caspi A."/>
            <person name="Castrezana S."/>
            <person name="Celniker S.E."/>
            <person name="Chang J.L."/>
            <person name="Chapple C."/>
            <person name="Chatterji S."/>
            <person name="Chinwalla A."/>
            <person name="Civetta A."/>
            <person name="Clifton S.W."/>
            <person name="Comeron J.M."/>
            <person name="Costello J.C."/>
            <person name="Coyne J.A."/>
            <person name="Daub J."/>
            <person name="David R.G."/>
            <person name="Delcher A.L."/>
            <person name="Delehaunty K."/>
            <person name="Do C.B."/>
            <person name="Ebling H."/>
            <person name="Edwards K."/>
            <person name="Eickbush T."/>
            <person name="Evans J.D."/>
            <person name="Filipski A."/>
            <person name="Findeiss S."/>
            <person name="Freyhult E."/>
            <person name="Fulton L."/>
            <person name="Fulton R."/>
            <person name="Garcia A.C."/>
            <person name="Gardiner A."/>
            <person name="Garfield D.A."/>
            <person name="Garvin B.E."/>
            <person name="Gibson G."/>
            <person name="Gilbert D."/>
            <person name="Gnerre S."/>
            <person name="Godfrey J."/>
            <person name="Good R."/>
            <person name="Gotea V."/>
            <person name="Gravely B."/>
            <person name="Greenberg A.J."/>
            <person name="Griffiths-Jones S."/>
            <person name="Gross S."/>
            <person name="Guigo R."/>
            <person name="Gustafson E.A."/>
            <person name="Haerty W."/>
            <person name="Hahn M.W."/>
            <person name="Halligan D.L."/>
            <person name="Halpern A.L."/>
            <person name="Halter G.M."/>
            <person name="Han M.V."/>
            <person name="Heger A."/>
            <person name="Hillier L."/>
            <person name="Hinrichs A.S."/>
            <person name="Holmes I."/>
            <person name="Hoskins R.A."/>
            <person name="Hubisz M.J."/>
            <person name="Hultmark D."/>
            <person name="Huntley M.A."/>
            <person name="Jaffe D.B."/>
            <person name="Jagadeeshan S."/>
            <person name="Jeck W.R."/>
            <person name="Johnson J."/>
            <person name="Jones C.D."/>
            <person name="Jordan W.C."/>
            <person name="Karpen G.H."/>
            <person name="Kataoka E."/>
            <person name="Keightley P.D."/>
            <person name="Kheradpour P."/>
            <person name="Kirkness E.F."/>
            <person name="Koerich L.B."/>
            <person name="Kristiansen K."/>
            <person name="Kudrna D."/>
            <person name="Kulathinal R.J."/>
            <person name="Kumar S."/>
            <person name="Kwok R."/>
            <person name="Lander E."/>
            <person name="Langley C.H."/>
            <person name="Lapoint R."/>
            <person name="Lazzaro B.P."/>
            <person name="Lee S.J."/>
            <person name="Levesque L."/>
            <person name="Li R."/>
            <person name="Lin C.F."/>
            <person name="Lin M.F."/>
            <person name="Lindblad-Toh K."/>
            <person name="Llopart A."/>
            <person name="Long M."/>
            <person name="Low L."/>
            <person name="Lozovsky E."/>
            <person name="Lu J."/>
            <person name="Luo M."/>
            <person name="Machado C.A."/>
            <person name="Makalowski W."/>
            <person name="Marzo M."/>
            <person name="Matsuda M."/>
            <person name="Matzkin L."/>
            <person name="McAllister B."/>
            <person name="McBride C.S."/>
            <person name="McKernan B."/>
            <person name="McKernan K."/>
            <person name="Mendez-Lago M."/>
            <person name="Minx P."/>
            <person name="Mollenhauer M.U."/>
            <person name="Montooth K."/>
            <person name="Mount S.M."/>
            <person name="Mu X."/>
            <person name="Myers E."/>
            <person name="Negre B."/>
            <person name="Newfeld S."/>
            <person name="Nielsen R."/>
            <person name="Noor M.A."/>
            <person name="O'Grady P."/>
            <person name="Pachter L."/>
            <person name="Papaceit M."/>
            <person name="Parisi M.J."/>
            <person name="Parisi M."/>
            <person name="Parts L."/>
            <person name="Pedersen J.S."/>
            <person name="Pesole G."/>
            <person name="Phillippy A.M."/>
            <person name="Ponting C.P."/>
            <person name="Pop M."/>
            <person name="Porcelli D."/>
            <person name="Powell J.R."/>
            <person name="Prohaska S."/>
            <person name="Pruitt K."/>
            <person name="Puig M."/>
            <person name="Quesneville H."/>
            <person name="Ram K.R."/>
            <person name="Rand D."/>
            <person name="Rasmussen M.D."/>
            <person name="Reed L.K."/>
            <person name="Reenan R."/>
            <person name="Reily A."/>
            <person name="Remington K.A."/>
            <person name="Rieger T.T."/>
            <person name="Ritchie M.G."/>
            <person name="Robin C."/>
            <person name="Rogers Y.H."/>
            <person name="Rohde C."/>
            <person name="Rozas J."/>
            <person name="Rubenfield M.J."/>
            <person name="Ruiz A."/>
            <person name="Russo S."/>
            <person name="Salzberg S.L."/>
            <person name="Sanchez-Gracia A."/>
            <person name="Saranga D.J."/>
            <person name="Sato H."/>
            <person name="Schaeffer S.W."/>
            <person name="Schatz M.C."/>
            <person name="Schlenke T."/>
            <person name="Schwartz R."/>
            <person name="Segarra C."/>
            <person name="Singh R.S."/>
            <person name="Sirot L."/>
            <person name="Sirota M."/>
            <person name="Sisneros N.B."/>
            <person name="Smith C.D."/>
            <person name="Smith T.F."/>
            <person name="Spieth J."/>
            <person name="Stage D.E."/>
            <person name="Stark A."/>
            <person name="Stephan W."/>
            <person name="Strausberg R.L."/>
            <person name="Strempel S."/>
            <person name="Sturgill D."/>
            <person name="Sutton G."/>
            <person name="Sutton G.G."/>
            <person name="Tao W."/>
            <person name="Teichmann S."/>
            <person name="Tobari Y.N."/>
            <person name="Tomimura Y."/>
            <person name="Tsolas J.M."/>
            <person name="Valente V.L."/>
            <person name="Venter E."/>
            <person name="Venter J.C."/>
            <person name="Vicario S."/>
            <person name="Vieira F.G."/>
            <person name="Vilella A.J."/>
            <person name="Villasante A."/>
            <person name="Walenz B."/>
            <person name="Wang J."/>
            <person name="Wasserman M."/>
            <person name="Watts T."/>
            <person name="Wilson D."/>
            <person name="Wilson R.K."/>
            <person name="Wing R.A."/>
            <person name="Wolfner M.F."/>
            <person name="Wong A."/>
            <person name="Wong G.K."/>
            <person name="Wu C.I."/>
            <person name="Wu G."/>
            <person name="Yamamoto D."/>
            <person name="Yang H.P."/>
            <person name="Yang S.P."/>
            <person name="Yorke J.A."/>
            <person name="Yoshida K."/>
            <person name="Zdobnov E."/>
            <person name="Zhang P."/>
            <person name="Zhang Y."/>
            <person name="Zimin A.V."/>
            <person name="Baldwin J."/>
            <person name="Abdouelleil A."/>
            <person name="Abdulkadir J."/>
            <person name="Abebe A."/>
            <person name="Abera B."/>
            <person name="Abreu J."/>
            <person name="Acer S.C."/>
            <person name="Aftuck L."/>
            <person name="Alexander A."/>
            <person name="An P."/>
            <person name="Anderson E."/>
            <person name="Anderson S."/>
            <person name="Arachi H."/>
            <person name="Azer M."/>
            <person name="Bachantsang P."/>
            <person name="Barry A."/>
            <person name="Bayul T."/>
            <person name="Berlin A."/>
            <person name="Bessette D."/>
            <person name="Bloom T."/>
            <person name="Blye J."/>
            <person name="Boguslavskiy L."/>
            <person name="Bonnet C."/>
            <person name="Boukhgalter B."/>
            <person name="Bourzgui I."/>
            <person name="Brown A."/>
            <person name="Cahill P."/>
            <person name="Channer S."/>
            <person name="Cheshatsang Y."/>
            <person name="Chuda L."/>
            <person name="Citroen M."/>
            <person name="Collymore A."/>
            <person name="Cooke P."/>
            <person name="Costello M."/>
            <person name="D'Aco K."/>
            <person name="Daza R."/>
            <person name="De Haan G."/>
            <person name="DeGray S."/>
            <person name="DeMaso C."/>
            <person name="Dhargay N."/>
            <person name="Dooley K."/>
            <person name="Dooley E."/>
            <person name="Doricent M."/>
            <person name="Dorje P."/>
            <person name="Dorjee K."/>
            <person name="Dupes A."/>
            <person name="Elong R."/>
            <person name="Falk J."/>
            <person name="Farina A."/>
            <person name="Faro S."/>
            <person name="Ferguson D."/>
            <person name="Fisher S."/>
            <person name="Foley C.D."/>
            <person name="Franke A."/>
            <person name="Friedrich D."/>
            <person name="Gadbois L."/>
            <person name="Gearin G."/>
            <person name="Gearin C.R."/>
            <person name="Giannoukos G."/>
            <person name="Goode T."/>
            <person name="Graham J."/>
            <person name="Grandbois E."/>
            <person name="Grewal S."/>
            <person name="Gyaltsen K."/>
            <person name="Hafez N."/>
            <person name="Hagos B."/>
            <person name="Hall J."/>
            <person name="Henson C."/>
            <person name="Hollinger A."/>
            <person name="Honan T."/>
            <person name="Huard M.D."/>
            <person name="Hughes L."/>
            <person name="Hurhula B."/>
            <person name="Husby M.E."/>
            <person name="Kamat A."/>
            <person name="Kanga B."/>
            <person name="Kashin S."/>
            <person name="Khazanovich D."/>
            <person name="Kisner P."/>
            <person name="Lance K."/>
            <person name="Lara M."/>
            <person name="Lee W."/>
            <person name="Lennon N."/>
            <person name="Letendre F."/>
            <person name="LeVine R."/>
            <person name="Lipovsky A."/>
            <person name="Liu X."/>
            <person name="Liu J."/>
            <person name="Liu S."/>
            <person name="Lokyitsang T."/>
            <person name="Lokyitsang Y."/>
            <person name="Lubonja R."/>
            <person name="Lui A."/>
            <person name="MacDonald P."/>
            <person name="Magnisalis V."/>
            <person name="Maru K."/>
            <person name="Matthews C."/>
            <person name="McCusker W."/>
            <person name="McDonough S."/>
            <person name="Mehta T."/>
            <person name="Meldrim J."/>
            <person name="Meneus L."/>
            <person name="Mihai O."/>
            <person name="Mihalev A."/>
            <person name="Mihova T."/>
            <person name="Mittelman R."/>
            <person name="Mlenga V."/>
            <person name="Montmayeur A."/>
            <person name="Mulrain L."/>
            <person name="Navidi A."/>
            <person name="Naylor J."/>
            <person name="Negash T."/>
            <person name="Nguyen T."/>
            <person name="Nguyen N."/>
            <person name="Nicol R."/>
            <person name="Norbu C."/>
            <person name="Norbu N."/>
            <person name="Novod N."/>
            <person name="O'Neill B."/>
            <person name="Osman S."/>
            <person name="Markiewicz E."/>
            <person name="Oyono O.L."/>
            <person name="Patti C."/>
            <person name="Phunkhang P."/>
            <person name="Pierre F."/>
            <person name="Priest M."/>
            <person name="Raghuraman S."/>
            <person name="Rege F."/>
            <person name="Reyes R."/>
            <person name="Rise C."/>
            <person name="Rogov P."/>
            <person name="Ross K."/>
            <person name="Ryan E."/>
            <person name="Settipalli S."/>
            <person name="Shea T."/>
            <person name="Sherpa N."/>
            <person name="Shi L."/>
            <person name="Shih D."/>
            <person name="Sparrow T."/>
            <person name="Spaulding J."/>
            <person name="Stalker J."/>
            <person name="Stange-Thomann N."/>
            <person name="Stavropoulos S."/>
            <person name="Stone C."/>
            <person name="Strader C."/>
            <person name="Tesfaye S."/>
            <person name="Thomson T."/>
            <person name="Thoulutsang Y."/>
            <person name="Thoulutsang D."/>
            <person name="Topham K."/>
            <person name="Topping I."/>
            <person name="Tsamla T."/>
            <person name="Vassiliev H."/>
            <person name="Vo A."/>
            <person name="Wangchuk T."/>
            <person name="Wangdi T."/>
            <person name="Weiand M."/>
            <person name="Wilkinson J."/>
            <person name="Wilson A."/>
            <person name="Yadav S."/>
            <person name="Young G."/>
            <person name="Yu Q."/>
            <person name="Zembek L."/>
            <person name="Zhong D."/>
            <person name="Zimmer A."/>
            <person name="Zwirko Z."/>
            <person name="Jaffe D.B."/>
            <person name="Alvarez P."/>
            <person name="Brockman W."/>
            <person name="Butler J."/>
            <person name="Chin C."/>
            <person name="Gnerre S."/>
            <person name="Grabherr M."/>
            <person name="Kleber M."/>
            <person name="Mauceli E."/>
            <person name="MacCallum I."/>
        </authorList>
    </citation>
    <scope>NUCLEOTIDE SEQUENCE [LARGE SCALE GENOMIC DNA]</scope>
    <source>
        <strain evidence="3">Tucson 15287-2541.00</strain>
    </source>
</reference>
<dbReference type="AlphaFoldDB" id="B4J3B7"/>
<dbReference type="InParanoid" id="B4J3B7"/>
<sequence length="503" mass="57086">MSVGGKFIFDFQKLVETFTKICPDFTEEPSYAKATVSRRFAEQIIFEYSKQLKEAKARKNNRTWRFLLDDQSVRHSLIISMYTKNTKQPQQPVLVDGCLELTFKEASLLAVAKYCQIVPHLVEREEIVLTPLAGAAFAKDDMPKLAAALEEPLSQLLMAVISSCQTDGYHLEHSRCYIAVAALTRTVADLKLRATLVKDCIKMYQLHGKDFDIERHDIITAFLNKMKEAESMHSAHRFFQYYLKQFYIIPYKLREDIIYCQSALKNYLTVHRTITDVFAEHESADPTTKTQYLLEIEETLHEINAECQYLIMKVEEDIDRFCLPFTEQKLHPNKNLVSAVVSRALVPSICSSANSVPVKPHIVIERPTVSQLLCKYFTVDIETVDKPIKSTASVSKKKALSHAASSKRPTTTKKTGAAIASPKPEAVATKSDVVNASRLQLKATLEKARLEKISGNSDSTTQRSKEMFLKHFDLCTQLENKRIILNQALRSEGQSLLRNKVPQ</sequence>
<keyword evidence="3" id="KW-1185">Reference proteome</keyword>
<evidence type="ECO:0000313" key="2">
    <source>
        <dbReference type="EMBL" id="EDV97216.1"/>
    </source>
</evidence>
<feature type="region of interest" description="Disordered" evidence="1">
    <location>
        <begin position="399"/>
        <end position="422"/>
    </location>
</feature>
<dbReference type="Proteomes" id="UP000001070">
    <property type="component" value="Unassembled WGS sequence"/>
</dbReference>
<accession>B4J3B7</accession>
<evidence type="ECO:0000313" key="3">
    <source>
        <dbReference type="Proteomes" id="UP000001070"/>
    </source>
</evidence>
<proteinExistence type="predicted"/>
<dbReference type="PhylomeDB" id="B4J3B7"/>